<reference evidence="1 2" key="1">
    <citation type="submission" date="2019-09" db="EMBL/GenBank/DDBJ databases">
        <title>Draft genome sequences of 48 bacterial type strains from the CCUG.</title>
        <authorList>
            <person name="Tunovic T."/>
            <person name="Pineiro-Iglesias B."/>
            <person name="Unosson C."/>
            <person name="Inganas E."/>
            <person name="Ohlen M."/>
            <person name="Cardew S."/>
            <person name="Jensie-Markopoulos S."/>
            <person name="Salva-Serra F."/>
            <person name="Jaen-Luchoro D."/>
            <person name="Karlsson R."/>
            <person name="Svensson-Stadler L."/>
            <person name="Chun J."/>
            <person name="Moore E."/>
        </authorList>
    </citation>
    <scope>NUCLEOTIDE SEQUENCE [LARGE SCALE GENOMIC DNA]</scope>
    <source>
        <strain evidence="1 2">CCUG 51522</strain>
    </source>
</reference>
<protein>
    <submittedName>
        <fullName evidence="1">Uncharacterized protein</fullName>
    </submittedName>
</protein>
<evidence type="ECO:0000313" key="1">
    <source>
        <dbReference type="EMBL" id="KAB0504984.1"/>
    </source>
</evidence>
<organism evidence="1 2">
    <name type="scientific">Pseudomonas lini</name>
    <dbReference type="NCBI Taxonomy" id="163011"/>
    <lineage>
        <taxon>Bacteria</taxon>
        <taxon>Pseudomonadati</taxon>
        <taxon>Pseudomonadota</taxon>
        <taxon>Gammaproteobacteria</taxon>
        <taxon>Pseudomonadales</taxon>
        <taxon>Pseudomonadaceae</taxon>
        <taxon>Pseudomonas</taxon>
    </lineage>
</organism>
<dbReference type="AlphaFoldDB" id="A0A7V7P4M3"/>
<sequence>MLQLMKPASPWSSPACATSVTNTTINCGSGLARDAGASVCQADRGDAIAGKPAPTEKQLSAASRISVIRGF</sequence>
<accession>A0A7V7P4M3</accession>
<dbReference type="EMBL" id="VZPO01000004">
    <property type="protein sequence ID" value="KAB0504984.1"/>
    <property type="molecule type" value="Genomic_DNA"/>
</dbReference>
<evidence type="ECO:0000313" key="2">
    <source>
        <dbReference type="Proteomes" id="UP000434925"/>
    </source>
</evidence>
<gene>
    <name evidence="1" type="ORF">F7R14_10795</name>
</gene>
<proteinExistence type="predicted"/>
<comment type="caution">
    <text evidence="1">The sequence shown here is derived from an EMBL/GenBank/DDBJ whole genome shotgun (WGS) entry which is preliminary data.</text>
</comment>
<dbReference type="Proteomes" id="UP000434925">
    <property type="component" value="Unassembled WGS sequence"/>
</dbReference>
<name>A0A7V7P4M3_9PSED</name>